<reference evidence="1" key="1">
    <citation type="submission" date="2021-06" db="EMBL/GenBank/DDBJ databases">
        <authorList>
            <person name="Kallberg Y."/>
            <person name="Tangrot J."/>
            <person name="Rosling A."/>
        </authorList>
    </citation>
    <scope>NUCLEOTIDE SEQUENCE</scope>
    <source>
        <strain evidence="1">IN212</strain>
    </source>
</reference>
<protein>
    <submittedName>
        <fullName evidence="1">7873_t:CDS:1</fullName>
    </submittedName>
</protein>
<sequence>MEATASTSCQTSETALTPSMYAIIKIVPHTEEKLYLAQLKISYNFINKKIKITDTTIQIIDANELANDNEILLDGLFDKFDQFITKLREDLDTNSSIPKELLPSEAIQL</sequence>
<evidence type="ECO:0000313" key="2">
    <source>
        <dbReference type="Proteomes" id="UP000789396"/>
    </source>
</evidence>
<gene>
    <name evidence="1" type="ORF">RFULGI_LOCUS12196</name>
</gene>
<dbReference type="EMBL" id="CAJVPZ010028586">
    <property type="protein sequence ID" value="CAG8731800.1"/>
    <property type="molecule type" value="Genomic_DNA"/>
</dbReference>
<name>A0A9N9IFB2_9GLOM</name>
<dbReference type="Proteomes" id="UP000789396">
    <property type="component" value="Unassembled WGS sequence"/>
</dbReference>
<proteinExistence type="predicted"/>
<accession>A0A9N9IFB2</accession>
<organism evidence="1 2">
    <name type="scientific">Racocetra fulgida</name>
    <dbReference type="NCBI Taxonomy" id="60492"/>
    <lineage>
        <taxon>Eukaryota</taxon>
        <taxon>Fungi</taxon>
        <taxon>Fungi incertae sedis</taxon>
        <taxon>Mucoromycota</taxon>
        <taxon>Glomeromycotina</taxon>
        <taxon>Glomeromycetes</taxon>
        <taxon>Diversisporales</taxon>
        <taxon>Gigasporaceae</taxon>
        <taxon>Racocetra</taxon>
    </lineage>
</organism>
<evidence type="ECO:0000313" key="1">
    <source>
        <dbReference type="EMBL" id="CAG8731800.1"/>
    </source>
</evidence>
<feature type="non-terminal residue" evidence="1">
    <location>
        <position position="109"/>
    </location>
</feature>
<comment type="caution">
    <text evidence="1">The sequence shown here is derived from an EMBL/GenBank/DDBJ whole genome shotgun (WGS) entry which is preliminary data.</text>
</comment>
<dbReference type="AlphaFoldDB" id="A0A9N9IFB2"/>
<keyword evidence="2" id="KW-1185">Reference proteome</keyword>